<dbReference type="KEGG" id="mlt:VC82_448"/>
<feature type="domain" description="TonB-dependent receptor-like beta-barrel" evidence="11">
    <location>
        <begin position="307"/>
        <end position="708"/>
    </location>
</feature>
<evidence type="ECO:0000256" key="2">
    <source>
        <dbReference type="ARBA" id="ARBA00022448"/>
    </source>
</evidence>
<dbReference type="GO" id="GO:0033214">
    <property type="term" value="P:siderophore-iron import into cell"/>
    <property type="evidence" value="ECO:0007669"/>
    <property type="project" value="TreeGrafter"/>
</dbReference>
<evidence type="ECO:0000259" key="12">
    <source>
        <dbReference type="Pfam" id="PF07715"/>
    </source>
</evidence>
<sequence length="738" mass="82406">MNKTVTLFALFAFVGVWAQQTPQAMDSVRLNEVVISAKKIFGSKFEARNRTGSSYYISPEEIKKFNYTDVNRTLRSVPGVNVYEEDGFGLRPNISLRGTSPERSAKITLMEDGVLIAPAPYSAPSAYYFPTIARMQAVEILKGSSQIQYGPYTTGGAINMLSTEVPDTFSAVLNSSYGSFQSGRVHALLGDSKKNFGYAIEYLNYNSNGFKELDNGADTGFDKNDLMAKFRVNTNPEAKVGHEFELKFQYSDETSNETYLGLAQQDFEDTPFRRYAGSQIDEMNTEHMQFMGTHTLKFSDYFVITTTGYYNDFSRNWYKLDYVTIDGEREGISNILEAPNTLVAHYDLVRGAINSDADDLLAVKANNRDYLSTGVQTKLDYHWTGEKTFHDIEVGLRYHYDEEDRFQWVDDYAMNNGNMTLVNAGVPGTNANRISDARAFAAYAQYKLKYNDLTLTPGLRYENITLSRANYGSNDVARTGVDLSERENKVDVFIPGIGFNYNFDNISVFGGVHKGFSPPSNQPGEKPEESINYELGSRFSYAGFTGEVVGFYNDYSNLLGSDLAATGGTGSLDQFNAGEVKVQGVEVLLNYNLLPNAKNFILPVTFGYTFTDTEFLNSFGSENDIWGEVNVGDELPYIAKHQFNTTLSLEHSKYEVNLSVRYNGEFRTQAGSGPIPASERVDSNFIFDLAGKYRLGNHLALTANVINLFDETYAVARVPAGLRPGHPFGIYAGFELRY</sequence>
<dbReference type="AlphaFoldDB" id="A0A0D5YQD5"/>
<evidence type="ECO:0000256" key="3">
    <source>
        <dbReference type="ARBA" id="ARBA00022452"/>
    </source>
</evidence>
<keyword evidence="3 8" id="KW-1134">Transmembrane beta strand</keyword>
<dbReference type="HOGENOM" id="CLU_008287_17_0_10"/>
<evidence type="ECO:0000256" key="9">
    <source>
        <dbReference type="RuleBase" id="RU003357"/>
    </source>
</evidence>
<evidence type="ECO:0000313" key="13">
    <source>
        <dbReference type="EMBL" id="AKA34129.1"/>
    </source>
</evidence>
<keyword evidence="2 8" id="KW-0813">Transport</keyword>
<keyword evidence="13" id="KW-0675">Receptor</keyword>
<evidence type="ECO:0000259" key="11">
    <source>
        <dbReference type="Pfam" id="PF00593"/>
    </source>
</evidence>
<evidence type="ECO:0000256" key="6">
    <source>
        <dbReference type="ARBA" id="ARBA00023136"/>
    </source>
</evidence>
<evidence type="ECO:0000256" key="1">
    <source>
        <dbReference type="ARBA" id="ARBA00004571"/>
    </source>
</evidence>
<dbReference type="SUPFAM" id="SSF56935">
    <property type="entry name" value="Porins"/>
    <property type="match status" value="1"/>
</dbReference>
<evidence type="ECO:0000256" key="4">
    <source>
        <dbReference type="ARBA" id="ARBA00022692"/>
    </source>
</evidence>
<evidence type="ECO:0000256" key="5">
    <source>
        <dbReference type="ARBA" id="ARBA00023077"/>
    </source>
</evidence>
<evidence type="ECO:0000313" key="14">
    <source>
        <dbReference type="Proteomes" id="UP000032726"/>
    </source>
</evidence>
<dbReference type="Gene3D" id="2.40.170.20">
    <property type="entry name" value="TonB-dependent receptor, beta-barrel domain"/>
    <property type="match status" value="1"/>
</dbReference>
<gene>
    <name evidence="13" type="ORF">VC82_448</name>
</gene>
<comment type="similarity">
    <text evidence="8 9">Belongs to the TonB-dependent receptor family.</text>
</comment>
<dbReference type="PATRIC" id="fig|516051.4.peg.463"/>
<keyword evidence="7 8" id="KW-0998">Cell outer membrane</keyword>
<dbReference type="Gene3D" id="2.170.130.10">
    <property type="entry name" value="TonB-dependent receptor, plug domain"/>
    <property type="match status" value="1"/>
</dbReference>
<name>A0A0D5YQD5_9FLAO</name>
<reference evidence="13 14" key="1">
    <citation type="submission" date="2015-03" db="EMBL/GenBank/DDBJ databases">
        <title>Complete genome sequence of Muricauda lutaonensis CC-HSB-11T, isolated from a coastal hot spring.</title>
        <authorList>
            <person name="Kim K.M."/>
        </authorList>
    </citation>
    <scope>NUCLEOTIDE SEQUENCE [LARGE SCALE GENOMIC DNA]</scope>
    <source>
        <strain evidence="13 14">CC-HSB-11</strain>
    </source>
</reference>
<keyword evidence="4 8" id="KW-0812">Transmembrane</keyword>
<keyword evidence="14" id="KW-1185">Reference proteome</keyword>
<dbReference type="InterPro" id="IPR039426">
    <property type="entry name" value="TonB-dep_rcpt-like"/>
</dbReference>
<dbReference type="RefSeq" id="WP_045800931.1">
    <property type="nucleotide sequence ID" value="NZ_CP011071.1"/>
</dbReference>
<dbReference type="Pfam" id="PF07715">
    <property type="entry name" value="Plug"/>
    <property type="match status" value="1"/>
</dbReference>
<evidence type="ECO:0000256" key="7">
    <source>
        <dbReference type="ARBA" id="ARBA00023237"/>
    </source>
</evidence>
<accession>A0A0D5YQD5</accession>
<dbReference type="InterPro" id="IPR012910">
    <property type="entry name" value="Plug_dom"/>
</dbReference>
<proteinExistence type="inferred from homology"/>
<feature type="chain" id="PRO_5002300259" evidence="10">
    <location>
        <begin position="19"/>
        <end position="738"/>
    </location>
</feature>
<dbReference type="EMBL" id="CP011071">
    <property type="protein sequence ID" value="AKA34129.1"/>
    <property type="molecule type" value="Genomic_DNA"/>
</dbReference>
<protein>
    <submittedName>
        <fullName evidence="13">TonB-dependent receptor</fullName>
    </submittedName>
</protein>
<dbReference type="Pfam" id="PF00593">
    <property type="entry name" value="TonB_dep_Rec_b-barrel"/>
    <property type="match status" value="1"/>
</dbReference>
<evidence type="ECO:0000256" key="8">
    <source>
        <dbReference type="PROSITE-ProRule" id="PRU01360"/>
    </source>
</evidence>
<comment type="subcellular location">
    <subcellularLocation>
        <location evidence="1 8">Cell outer membrane</location>
        <topology evidence="1 8">Multi-pass membrane protein</topology>
    </subcellularLocation>
</comment>
<dbReference type="InterPro" id="IPR036942">
    <property type="entry name" value="Beta-barrel_TonB_sf"/>
</dbReference>
<dbReference type="GO" id="GO:0009279">
    <property type="term" value="C:cell outer membrane"/>
    <property type="evidence" value="ECO:0007669"/>
    <property type="project" value="UniProtKB-SubCell"/>
</dbReference>
<evidence type="ECO:0000256" key="10">
    <source>
        <dbReference type="SAM" id="SignalP"/>
    </source>
</evidence>
<dbReference type="InterPro" id="IPR000531">
    <property type="entry name" value="Beta-barrel_TonB"/>
</dbReference>
<organism evidence="13 14">
    <name type="scientific">Flagellimonas lutaonensis</name>
    <dbReference type="NCBI Taxonomy" id="516051"/>
    <lineage>
        <taxon>Bacteria</taxon>
        <taxon>Pseudomonadati</taxon>
        <taxon>Bacteroidota</taxon>
        <taxon>Flavobacteriia</taxon>
        <taxon>Flavobacteriales</taxon>
        <taxon>Flavobacteriaceae</taxon>
        <taxon>Flagellimonas</taxon>
    </lineage>
</organism>
<dbReference type="PANTHER" id="PTHR30442">
    <property type="entry name" value="IRON III DICITRATE TRANSPORT PROTEIN FECA"/>
    <property type="match status" value="1"/>
</dbReference>
<dbReference type="InterPro" id="IPR037066">
    <property type="entry name" value="Plug_dom_sf"/>
</dbReference>
<dbReference type="PANTHER" id="PTHR30442:SF0">
    <property type="entry name" value="FE(3+) DICITRATE TRANSPORT PROTEIN FECA"/>
    <property type="match status" value="1"/>
</dbReference>
<keyword evidence="10" id="KW-0732">Signal</keyword>
<feature type="signal peptide" evidence="10">
    <location>
        <begin position="1"/>
        <end position="18"/>
    </location>
</feature>
<dbReference type="OrthoDB" id="9758472at2"/>
<feature type="domain" description="TonB-dependent receptor plug" evidence="12">
    <location>
        <begin position="48"/>
        <end position="157"/>
    </location>
</feature>
<dbReference type="CDD" id="cd01347">
    <property type="entry name" value="ligand_gated_channel"/>
    <property type="match status" value="1"/>
</dbReference>
<keyword evidence="5 9" id="KW-0798">TonB box</keyword>
<dbReference type="Proteomes" id="UP000032726">
    <property type="component" value="Chromosome"/>
</dbReference>
<dbReference type="PROSITE" id="PS52016">
    <property type="entry name" value="TONB_DEPENDENT_REC_3"/>
    <property type="match status" value="1"/>
</dbReference>
<keyword evidence="6 8" id="KW-0472">Membrane</keyword>